<protein>
    <submittedName>
        <fullName evidence="2">Methyl-accepting chemotaxis protein</fullName>
    </submittedName>
</protein>
<dbReference type="Proteomes" id="UP000272888">
    <property type="component" value="Unassembled WGS sequence"/>
</dbReference>
<reference evidence="3" key="1">
    <citation type="submission" date="2018-09" db="EMBL/GenBank/DDBJ databases">
        <authorList>
            <person name="Livingstone P.G."/>
            <person name="Whitworth D.E."/>
        </authorList>
    </citation>
    <scope>NUCLEOTIDE SEQUENCE [LARGE SCALE GENOMIC DNA]</scope>
    <source>
        <strain evidence="3">CA051B</strain>
    </source>
</reference>
<accession>A0A3A8NK95</accession>
<keyword evidence="1" id="KW-1133">Transmembrane helix</keyword>
<evidence type="ECO:0000313" key="2">
    <source>
        <dbReference type="EMBL" id="RKH41615.1"/>
    </source>
</evidence>
<evidence type="ECO:0000313" key="3">
    <source>
        <dbReference type="Proteomes" id="UP000272888"/>
    </source>
</evidence>
<keyword evidence="1" id="KW-0812">Transmembrane</keyword>
<dbReference type="EMBL" id="RAWB01000703">
    <property type="protein sequence ID" value="RKH41615.1"/>
    <property type="molecule type" value="Genomic_DNA"/>
</dbReference>
<gene>
    <name evidence="2" type="ORF">D7V93_38530</name>
</gene>
<feature type="non-terminal residue" evidence="2">
    <location>
        <position position="217"/>
    </location>
</feature>
<sequence>MTLSLAARLTAALTAVVVALTLGTVFLMGLSLRSRVEAEMVSSLARDAARWESLKEQEVRVVKELARVAAANPVFAQELSRASPGRADTGLLTDQRALLGVDLLALTAADGRLVAATREGNLSGLDKVVRQEGQVLLPGAGAPLLAAAQPLKLEGTLVGYLVVGSELGAQELGRLGAGSEQLESLLHVGPRVVAQSVHAVTAPALLASATLAASSGV</sequence>
<dbReference type="SUPFAM" id="SSF103190">
    <property type="entry name" value="Sensory domain-like"/>
    <property type="match status" value="1"/>
</dbReference>
<evidence type="ECO:0000256" key="1">
    <source>
        <dbReference type="SAM" id="Phobius"/>
    </source>
</evidence>
<name>A0A3A8NK95_9BACT</name>
<keyword evidence="3" id="KW-1185">Reference proteome</keyword>
<dbReference type="AlphaFoldDB" id="A0A3A8NK95"/>
<proteinExistence type="predicted"/>
<organism evidence="2 3">
    <name type="scientific">Corallococcus llansteffanensis</name>
    <dbReference type="NCBI Taxonomy" id="2316731"/>
    <lineage>
        <taxon>Bacteria</taxon>
        <taxon>Pseudomonadati</taxon>
        <taxon>Myxococcota</taxon>
        <taxon>Myxococcia</taxon>
        <taxon>Myxococcales</taxon>
        <taxon>Cystobacterineae</taxon>
        <taxon>Myxococcaceae</taxon>
        <taxon>Corallococcus</taxon>
    </lineage>
</organism>
<feature type="transmembrane region" description="Helical" evidence="1">
    <location>
        <begin position="6"/>
        <end position="30"/>
    </location>
</feature>
<keyword evidence="1" id="KW-0472">Membrane</keyword>
<comment type="caution">
    <text evidence="2">The sequence shown here is derived from an EMBL/GenBank/DDBJ whole genome shotgun (WGS) entry which is preliminary data.</text>
</comment>
<dbReference type="InterPro" id="IPR029151">
    <property type="entry name" value="Sensor-like_sf"/>
</dbReference>